<accession>A0A916NCX2</accession>
<dbReference type="CDD" id="cd00317">
    <property type="entry name" value="cyclophilin"/>
    <property type="match status" value="1"/>
</dbReference>
<dbReference type="Proteomes" id="UP000683507">
    <property type="component" value="Chromosome"/>
</dbReference>
<evidence type="ECO:0000256" key="4">
    <source>
        <dbReference type="ARBA" id="ARBA00023235"/>
    </source>
</evidence>
<keyword evidence="4" id="KW-0413">Isomerase</keyword>
<dbReference type="PRINTS" id="PR00153">
    <property type="entry name" value="CSAPPISMRASE"/>
</dbReference>
<sequence length="327" mass="36090">MKITFFTFLISSSLVFMNASCQAANEESKEGNEQTASENTSDNEEPDNLVADTENSENENNIPPSGMTGVKIKMKTNMGDITMLLYDETPLHRDNFVKLVKEGFYEGLLFHRVIKDFMIQGGDPESKDAAPGTQLGGGGPGYTIPNEIQPGLYHKKGALSAARQGDQVNPEKRSSGSQFYIVTGKVTSAQQLKSMAQTANQKMEDQLLGAFLQNPENQEYIDKYTELQKMYQTGDAAKQKEAEEAFVKLIEEIKPIALAGYEPFEYTEEQIATYTSVGGTPFLDNNYTVFGEVIEGMDIVDQIGVVETAPGDRPKKDVVILSMEIIE</sequence>
<dbReference type="AlphaFoldDB" id="A0A916NCX2"/>
<organism evidence="8 9">
    <name type="scientific">Parvicella tangerina</name>
    <dbReference type="NCBI Taxonomy" id="2829795"/>
    <lineage>
        <taxon>Bacteria</taxon>
        <taxon>Pseudomonadati</taxon>
        <taxon>Bacteroidota</taxon>
        <taxon>Flavobacteriia</taxon>
        <taxon>Flavobacteriales</taxon>
        <taxon>Parvicellaceae</taxon>
        <taxon>Parvicella</taxon>
    </lineage>
</organism>
<dbReference type="EC" id="5.2.1.8" evidence="2"/>
<feature type="chain" id="PRO_5037172199" description="peptidylprolyl isomerase" evidence="6">
    <location>
        <begin position="24"/>
        <end position="327"/>
    </location>
</feature>
<dbReference type="PROSITE" id="PS50072">
    <property type="entry name" value="CSA_PPIASE_2"/>
    <property type="match status" value="1"/>
</dbReference>
<evidence type="ECO:0000313" key="9">
    <source>
        <dbReference type="Proteomes" id="UP000683507"/>
    </source>
</evidence>
<evidence type="ECO:0000256" key="5">
    <source>
        <dbReference type="SAM" id="MobiDB-lite"/>
    </source>
</evidence>
<keyword evidence="9" id="KW-1185">Reference proteome</keyword>
<protein>
    <recommendedName>
        <fullName evidence="2">peptidylprolyl isomerase</fullName>
        <ecNumber evidence="2">5.2.1.8</ecNumber>
    </recommendedName>
</protein>
<dbReference type="InterPro" id="IPR002130">
    <property type="entry name" value="Cyclophilin-type_PPIase_dom"/>
</dbReference>
<dbReference type="SUPFAM" id="SSF50891">
    <property type="entry name" value="Cyclophilin-like"/>
    <property type="match status" value="2"/>
</dbReference>
<feature type="signal peptide" evidence="6">
    <location>
        <begin position="1"/>
        <end position="23"/>
    </location>
</feature>
<dbReference type="RefSeq" id="WP_310737140.1">
    <property type="nucleotide sequence ID" value="NZ_OU015584.1"/>
</dbReference>
<dbReference type="InterPro" id="IPR020892">
    <property type="entry name" value="Cyclophilin-type_PPIase_CS"/>
</dbReference>
<evidence type="ECO:0000313" key="8">
    <source>
        <dbReference type="EMBL" id="CAG5085906.1"/>
    </source>
</evidence>
<dbReference type="PANTHER" id="PTHR45625:SF4">
    <property type="entry name" value="PEPTIDYLPROLYL ISOMERASE DOMAIN AND WD REPEAT-CONTAINING PROTEIN 1"/>
    <property type="match status" value="1"/>
</dbReference>
<dbReference type="PANTHER" id="PTHR45625">
    <property type="entry name" value="PEPTIDYL-PROLYL CIS-TRANS ISOMERASE-RELATED"/>
    <property type="match status" value="1"/>
</dbReference>
<dbReference type="KEGG" id="ptan:CRYO30217_02928"/>
<feature type="region of interest" description="Disordered" evidence="5">
    <location>
        <begin position="25"/>
        <end position="67"/>
    </location>
</feature>
<evidence type="ECO:0000256" key="3">
    <source>
        <dbReference type="ARBA" id="ARBA00023110"/>
    </source>
</evidence>
<evidence type="ECO:0000259" key="7">
    <source>
        <dbReference type="PROSITE" id="PS50072"/>
    </source>
</evidence>
<evidence type="ECO:0000256" key="6">
    <source>
        <dbReference type="SAM" id="SignalP"/>
    </source>
</evidence>
<evidence type="ECO:0000256" key="1">
    <source>
        <dbReference type="ARBA" id="ARBA00007365"/>
    </source>
</evidence>
<dbReference type="Gene3D" id="2.40.100.10">
    <property type="entry name" value="Cyclophilin-like"/>
    <property type="match status" value="2"/>
</dbReference>
<dbReference type="EMBL" id="OU015584">
    <property type="protein sequence ID" value="CAG5085906.1"/>
    <property type="molecule type" value="Genomic_DNA"/>
</dbReference>
<proteinExistence type="inferred from homology"/>
<name>A0A916NCX2_9FLAO</name>
<gene>
    <name evidence="8" type="ORF">CRYO30217_02928</name>
</gene>
<dbReference type="Pfam" id="PF00160">
    <property type="entry name" value="Pro_isomerase"/>
    <property type="match status" value="2"/>
</dbReference>
<dbReference type="GO" id="GO:0003755">
    <property type="term" value="F:peptidyl-prolyl cis-trans isomerase activity"/>
    <property type="evidence" value="ECO:0007669"/>
    <property type="project" value="UniProtKB-KW"/>
</dbReference>
<dbReference type="InterPro" id="IPR029000">
    <property type="entry name" value="Cyclophilin-like_dom_sf"/>
</dbReference>
<feature type="domain" description="PPIase cyclophilin-type" evidence="7">
    <location>
        <begin position="76"/>
        <end position="325"/>
    </location>
</feature>
<evidence type="ECO:0000256" key="2">
    <source>
        <dbReference type="ARBA" id="ARBA00013194"/>
    </source>
</evidence>
<keyword evidence="3" id="KW-0697">Rotamase</keyword>
<keyword evidence="6" id="KW-0732">Signal</keyword>
<dbReference type="InterPro" id="IPR044666">
    <property type="entry name" value="Cyclophilin_A-like"/>
</dbReference>
<comment type="similarity">
    <text evidence="1">Belongs to the cyclophilin-type PPIase family.</text>
</comment>
<dbReference type="GO" id="GO:0006457">
    <property type="term" value="P:protein folding"/>
    <property type="evidence" value="ECO:0007669"/>
    <property type="project" value="InterPro"/>
</dbReference>
<reference evidence="8" key="1">
    <citation type="submission" date="2021-04" db="EMBL/GenBank/DDBJ databases">
        <authorList>
            <person name="Rodrigo-Torres L."/>
            <person name="Arahal R. D."/>
            <person name="Lucena T."/>
        </authorList>
    </citation>
    <scope>NUCLEOTIDE SEQUENCE</scope>
    <source>
        <strain evidence="8">AS29M-1</strain>
    </source>
</reference>
<dbReference type="PROSITE" id="PS00170">
    <property type="entry name" value="CSA_PPIASE_1"/>
    <property type="match status" value="1"/>
</dbReference>